<evidence type="ECO:0000259" key="7">
    <source>
        <dbReference type="PROSITE" id="PS50026"/>
    </source>
</evidence>
<dbReference type="Pfam" id="PF12661">
    <property type="entry name" value="hEGF"/>
    <property type="match status" value="1"/>
</dbReference>
<dbReference type="InterPro" id="IPR000152">
    <property type="entry name" value="EGF-type_Asp/Asn_hydroxyl_site"/>
</dbReference>
<dbReference type="SUPFAM" id="SSF56496">
    <property type="entry name" value="Fibrinogen C-terminal domain-like"/>
    <property type="match status" value="1"/>
</dbReference>
<dbReference type="PROSITE" id="PS01187">
    <property type="entry name" value="EGF_CA"/>
    <property type="match status" value="1"/>
</dbReference>
<dbReference type="STRING" id="50429.A0A2B4RB41"/>
<feature type="non-terminal residue" evidence="8">
    <location>
        <position position="241"/>
    </location>
</feature>
<evidence type="ECO:0000313" key="9">
    <source>
        <dbReference type="Proteomes" id="UP000225706"/>
    </source>
</evidence>
<dbReference type="EMBL" id="LSMT01000850">
    <property type="protein sequence ID" value="PFX14029.1"/>
    <property type="molecule type" value="Genomic_DNA"/>
</dbReference>
<dbReference type="PANTHER" id="PTHR12916:SF4">
    <property type="entry name" value="UNINFLATABLE, ISOFORM C"/>
    <property type="match status" value="1"/>
</dbReference>
<dbReference type="GO" id="GO:0005509">
    <property type="term" value="F:calcium ion binding"/>
    <property type="evidence" value="ECO:0007669"/>
    <property type="project" value="InterPro"/>
</dbReference>
<dbReference type="SMART" id="SM00181">
    <property type="entry name" value="EGF"/>
    <property type="match status" value="1"/>
</dbReference>
<dbReference type="AlphaFoldDB" id="A0A2B4RB41"/>
<name>A0A2B4RB41_STYPI</name>
<dbReference type="InterPro" id="IPR001881">
    <property type="entry name" value="EGF-like_Ca-bd_dom"/>
</dbReference>
<dbReference type="CDD" id="cd00054">
    <property type="entry name" value="EGF_CA"/>
    <property type="match status" value="1"/>
</dbReference>
<proteinExistence type="predicted"/>
<dbReference type="SMART" id="SM00179">
    <property type="entry name" value="EGF_CA"/>
    <property type="match status" value="1"/>
</dbReference>
<dbReference type="InterPro" id="IPR018097">
    <property type="entry name" value="EGF_Ca-bd_CS"/>
</dbReference>
<dbReference type="InterPro" id="IPR013032">
    <property type="entry name" value="EGF-like_CS"/>
</dbReference>
<dbReference type="PRINTS" id="PR00010">
    <property type="entry name" value="EGFBLOOD"/>
</dbReference>
<gene>
    <name evidence="8" type="primary">NCAN</name>
    <name evidence="8" type="ORF">AWC38_SpisGene21849</name>
</gene>
<dbReference type="PANTHER" id="PTHR12916">
    <property type="entry name" value="CYTOCHROME C OXIDASE POLYPEPTIDE VIC-2"/>
    <property type="match status" value="1"/>
</dbReference>
<dbReference type="FunFam" id="2.10.25.10:FF:000117">
    <property type="entry name" value="Delta-like protein"/>
    <property type="match status" value="1"/>
</dbReference>
<evidence type="ECO:0000256" key="5">
    <source>
        <dbReference type="ARBA" id="ARBA00023180"/>
    </source>
</evidence>
<dbReference type="PROSITE" id="PS50026">
    <property type="entry name" value="EGF_3"/>
    <property type="match status" value="1"/>
</dbReference>
<protein>
    <submittedName>
        <fullName evidence="8">Neurocan core protein</fullName>
    </submittedName>
</protein>
<dbReference type="OrthoDB" id="5975172at2759"/>
<dbReference type="SUPFAM" id="SSF57196">
    <property type="entry name" value="EGF/Laminin"/>
    <property type="match status" value="1"/>
</dbReference>
<keyword evidence="2" id="KW-0732">Signal</keyword>
<keyword evidence="3" id="KW-0677">Repeat</keyword>
<keyword evidence="1 6" id="KW-0245">EGF-like domain</keyword>
<evidence type="ECO:0000256" key="4">
    <source>
        <dbReference type="ARBA" id="ARBA00023157"/>
    </source>
</evidence>
<comment type="caution">
    <text evidence="8">The sequence shown here is derived from an EMBL/GenBank/DDBJ whole genome shotgun (WGS) entry which is preliminary data.</text>
</comment>
<evidence type="ECO:0000256" key="2">
    <source>
        <dbReference type="ARBA" id="ARBA00022729"/>
    </source>
</evidence>
<evidence type="ECO:0000313" key="8">
    <source>
        <dbReference type="EMBL" id="PFX14029.1"/>
    </source>
</evidence>
<dbReference type="PROSITE" id="PS01186">
    <property type="entry name" value="EGF_2"/>
    <property type="match status" value="1"/>
</dbReference>
<organism evidence="8 9">
    <name type="scientific">Stylophora pistillata</name>
    <name type="common">Smooth cauliflower coral</name>
    <dbReference type="NCBI Taxonomy" id="50429"/>
    <lineage>
        <taxon>Eukaryota</taxon>
        <taxon>Metazoa</taxon>
        <taxon>Cnidaria</taxon>
        <taxon>Anthozoa</taxon>
        <taxon>Hexacorallia</taxon>
        <taxon>Scleractinia</taxon>
        <taxon>Astrocoeniina</taxon>
        <taxon>Pocilloporidae</taxon>
        <taxon>Stylophora</taxon>
    </lineage>
</organism>
<comment type="caution">
    <text evidence="6">Lacks conserved residue(s) required for the propagation of feature annotation.</text>
</comment>
<feature type="disulfide bond" evidence="6">
    <location>
        <begin position="121"/>
        <end position="130"/>
    </location>
</feature>
<keyword evidence="9" id="KW-1185">Reference proteome</keyword>
<feature type="domain" description="EGF-like" evidence="7">
    <location>
        <begin position="95"/>
        <end position="131"/>
    </location>
</feature>
<keyword evidence="4 6" id="KW-1015">Disulfide bond</keyword>
<sequence length="241" mass="26896">MVDYYRSKAASQLIKLNIHGQPTSVYCHMGDFGCGDGGWTTVMKIDGNKNTFIYSSGYWSNRNEYQPSGGQTGFDSQETKLRTYWSTPFKKICLDIDECSSNPCVNGGTCVDHVNGYVCNCQPGYGAIYCQTTLRSCNDVYQSLPNAPSRRYSLFVGGKLTSVYCHMGNFGCGGGGWTTVIKMDGNKVSCTRKVVIHFITNRLEVPPKDSNLRSTSRGTMIYWCINDKSVNRWERCSEQAI</sequence>
<keyword evidence="5" id="KW-0325">Glycoprotein</keyword>
<dbReference type="InterPro" id="IPR000742">
    <property type="entry name" value="EGF"/>
</dbReference>
<reference evidence="9" key="1">
    <citation type="journal article" date="2017" name="bioRxiv">
        <title>Comparative analysis of the genomes of Stylophora pistillata and Acropora digitifera provides evidence for extensive differences between species of corals.</title>
        <authorList>
            <person name="Voolstra C.R."/>
            <person name="Li Y."/>
            <person name="Liew Y.J."/>
            <person name="Baumgarten S."/>
            <person name="Zoccola D."/>
            <person name="Flot J.-F."/>
            <person name="Tambutte S."/>
            <person name="Allemand D."/>
            <person name="Aranda M."/>
        </authorList>
    </citation>
    <scope>NUCLEOTIDE SEQUENCE [LARGE SCALE GENOMIC DNA]</scope>
</reference>
<evidence type="ECO:0000256" key="3">
    <source>
        <dbReference type="ARBA" id="ARBA00022737"/>
    </source>
</evidence>
<dbReference type="Gene3D" id="2.10.25.10">
    <property type="entry name" value="Laminin"/>
    <property type="match status" value="1"/>
</dbReference>
<accession>A0A2B4RB41</accession>
<evidence type="ECO:0000256" key="6">
    <source>
        <dbReference type="PROSITE-ProRule" id="PRU00076"/>
    </source>
</evidence>
<dbReference type="InterPro" id="IPR036056">
    <property type="entry name" value="Fibrinogen-like_C"/>
</dbReference>
<dbReference type="PROSITE" id="PS00010">
    <property type="entry name" value="ASX_HYDROXYL"/>
    <property type="match status" value="1"/>
</dbReference>
<dbReference type="Proteomes" id="UP000225706">
    <property type="component" value="Unassembled WGS sequence"/>
</dbReference>
<evidence type="ECO:0000256" key="1">
    <source>
        <dbReference type="ARBA" id="ARBA00022536"/>
    </source>
</evidence>